<dbReference type="AlphaFoldDB" id="A0A0L6V9X6"/>
<gene>
    <name evidence="2" type="ORF">VP01_2117g2</name>
</gene>
<accession>A0A0L6V9X6</accession>
<comment type="caution">
    <text evidence="2">The sequence shown here is derived from an EMBL/GenBank/DDBJ whole genome shotgun (WGS) entry which is preliminary data.</text>
</comment>
<keyword evidence="3" id="KW-1185">Reference proteome</keyword>
<feature type="region of interest" description="Disordered" evidence="1">
    <location>
        <begin position="71"/>
        <end position="90"/>
    </location>
</feature>
<dbReference type="OrthoDB" id="2783063at2759"/>
<name>A0A0L6V9X6_9BASI</name>
<dbReference type="VEuPathDB" id="FungiDB:VP01_2117g2"/>
<evidence type="ECO:0000256" key="1">
    <source>
        <dbReference type="SAM" id="MobiDB-lite"/>
    </source>
</evidence>
<dbReference type="Proteomes" id="UP000037035">
    <property type="component" value="Unassembled WGS sequence"/>
</dbReference>
<proteinExistence type="predicted"/>
<organism evidence="2 3">
    <name type="scientific">Puccinia sorghi</name>
    <dbReference type="NCBI Taxonomy" id="27349"/>
    <lineage>
        <taxon>Eukaryota</taxon>
        <taxon>Fungi</taxon>
        <taxon>Dikarya</taxon>
        <taxon>Basidiomycota</taxon>
        <taxon>Pucciniomycotina</taxon>
        <taxon>Pucciniomycetes</taxon>
        <taxon>Pucciniales</taxon>
        <taxon>Pucciniaceae</taxon>
        <taxon>Puccinia</taxon>
    </lineage>
</organism>
<evidence type="ECO:0000313" key="3">
    <source>
        <dbReference type="Proteomes" id="UP000037035"/>
    </source>
</evidence>
<dbReference type="EMBL" id="LAVV01006967">
    <property type="protein sequence ID" value="KNZ57601.1"/>
    <property type="molecule type" value="Genomic_DNA"/>
</dbReference>
<sequence>MEDVGICMEEDILTYDLLRRLPASLDNIKKSITHSQNGDQIKRKALLDHLEIPLNKLKVSSASKAEATTMFTKEDPQCIPGKHNPYSESHTKERFLKKDEPFLSWNYHNNLPVVKLEKVLHQSNLSVAKKLHKSLGHVSYSRIRNQ</sequence>
<protein>
    <submittedName>
        <fullName evidence="2">Uncharacterized protein</fullName>
    </submittedName>
</protein>
<evidence type="ECO:0000313" key="2">
    <source>
        <dbReference type="EMBL" id="KNZ57601.1"/>
    </source>
</evidence>
<reference evidence="2 3" key="1">
    <citation type="submission" date="2015-08" db="EMBL/GenBank/DDBJ databases">
        <title>Next Generation Sequencing and Analysis of the Genome of Puccinia sorghi L Schw, the Causal Agent of Maize Common Rust.</title>
        <authorList>
            <person name="Rochi L."/>
            <person name="Burguener G."/>
            <person name="Darino M."/>
            <person name="Turjanski A."/>
            <person name="Kreff E."/>
            <person name="Dieguez M.J."/>
            <person name="Sacco F."/>
        </authorList>
    </citation>
    <scope>NUCLEOTIDE SEQUENCE [LARGE SCALE GENOMIC DNA]</scope>
    <source>
        <strain evidence="2 3">RO10H11247</strain>
    </source>
</reference>